<evidence type="ECO:0000313" key="3">
    <source>
        <dbReference type="EMBL" id="GCB74889.1"/>
    </source>
</evidence>
<dbReference type="Gene3D" id="2.10.25.10">
    <property type="entry name" value="Laminin"/>
    <property type="match status" value="1"/>
</dbReference>
<keyword evidence="1" id="KW-1015">Disulfide bond</keyword>
<dbReference type="Proteomes" id="UP000288216">
    <property type="component" value="Unassembled WGS sequence"/>
</dbReference>
<dbReference type="InterPro" id="IPR001881">
    <property type="entry name" value="EGF-like_Ca-bd_dom"/>
</dbReference>
<dbReference type="SMART" id="SM00179">
    <property type="entry name" value="EGF_CA"/>
    <property type="match status" value="1"/>
</dbReference>
<accession>A0A401PP47</accession>
<gene>
    <name evidence="3" type="ORF">scyTo_0020832</name>
</gene>
<feature type="domain" description="EGF-like calcium-binding" evidence="2">
    <location>
        <begin position="16"/>
        <end position="57"/>
    </location>
</feature>
<dbReference type="AlphaFoldDB" id="A0A401PP47"/>
<evidence type="ECO:0000313" key="4">
    <source>
        <dbReference type="Proteomes" id="UP000288216"/>
    </source>
</evidence>
<dbReference type="GO" id="GO:0005509">
    <property type="term" value="F:calcium ion binding"/>
    <property type="evidence" value="ECO:0007669"/>
    <property type="project" value="InterPro"/>
</dbReference>
<dbReference type="OrthoDB" id="10022113at2759"/>
<evidence type="ECO:0000256" key="1">
    <source>
        <dbReference type="ARBA" id="ARBA00023157"/>
    </source>
</evidence>
<reference evidence="3 4" key="1">
    <citation type="journal article" date="2018" name="Nat. Ecol. Evol.">
        <title>Shark genomes provide insights into elasmobranch evolution and the origin of vertebrates.</title>
        <authorList>
            <person name="Hara Y"/>
            <person name="Yamaguchi K"/>
            <person name="Onimaru K"/>
            <person name="Kadota M"/>
            <person name="Koyanagi M"/>
            <person name="Keeley SD"/>
            <person name="Tatsumi K"/>
            <person name="Tanaka K"/>
            <person name="Motone F"/>
            <person name="Kageyama Y"/>
            <person name="Nozu R"/>
            <person name="Adachi N"/>
            <person name="Nishimura O"/>
            <person name="Nakagawa R"/>
            <person name="Tanegashima C"/>
            <person name="Kiyatake I"/>
            <person name="Matsumoto R"/>
            <person name="Murakumo K"/>
            <person name="Nishida K"/>
            <person name="Terakita A"/>
            <person name="Kuratani S"/>
            <person name="Sato K"/>
            <person name="Hyodo S Kuraku.S."/>
        </authorList>
    </citation>
    <scope>NUCLEOTIDE SEQUENCE [LARGE SCALE GENOMIC DNA]</scope>
</reference>
<organism evidence="3 4">
    <name type="scientific">Scyliorhinus torazame</name>
    <name type="common">Cloudy catshark</name>
    <name type="synonym">Catulus torazame</name>
    <dbReference type="NCBI Taxonomy" id="75743"/>
    <lineage>
        <taxon>Eukaryota</taxon>
        <taxon>Metazoa</taxon>
        <taxon>Chordata</taxon>
        <taxon>Craniata</taxon>
        <taxon>Vertebrata</taxon>
        <taxon>Chondrichthyes</taxon>
        <taxon>Elasmobranchii</taxon>
        <taxon>Galeomorphii</taxon>
        <taxon>Galeoidea</taxon>
        <taxon>Carcharhiniformes</taxon>
        <taxon>Scyliorhinidae</taxon>
        <taxon>Scyliorhinus</taxon>
    </lineage>
</organism>
<dbReference type="PROSITE" id="PS01187">
    <property type="entry name" value="EGF_CA"/>
    <property type="match status" value="1"/>
</dbReference>
<dbReference type="InterPro" id="IPR018097">
    <property type="entry name" value="EGF_Ca-bd_CS"/>
</dbReference>
<protein>
    <recommendedName>
        <fullName evidence="2">EGF-like calcium-binding domain-containing protein</fullName>
    </recommendedName>
</protein>
<dbReference type="CDD" id="cd00054">
    <property type="entry name" value="EGF_CA"/>
    <property type="match status" value="1"/>
</dbReference>
<dbReference type="EMBL" id="BFAA01017443">
    <property type="protein sequence ID" value="GCB74889.1"/>
    <property type="molecule type" value="Genomic_DNA"/>
</dbReference>
<proteinExistence type="predicted"/>
<name>A0A401PP47_SCYTO</name>
<evidence type="ECO:0000259" key="2">
    <source>
        <dbReference type="SMART" id="SM00179"/>
    </source>
</evidence>
<sequence>MADTQVNTHVVILVSDIDECLQDPCEAQEICTNIPGSYTCVNKTCIDQKQFSMKQCSFIHWDQQIQSPWYKFHGYCSVVNSMVALVNKQCQTQESELIFQSWDATNGQFFCLENKFKSLKSKCRKTPRG</sequence>
<dbReference type="SUPFAM" id="SSF57196">
    <property type="entry name" value="EGF/Laminin"/>
    <property type="match status" value="1"/>
</dbReference>
<comment type="caution">
    <text evidence="3">The sequence shown here is derived from an EMBL/GenBank/DDBJ whole genome shotgun (WGS) entry which is preliminary data.</text>
</comment>
<keyword evidence="4" id="KW-1185">Reference proteome</keyword>